<evidence type="ECO:0000313" key="2">
    <source>
        <dbReference type="Proteomes" id="UP001631969"/>
    </source>
</evidence>
<reference evidence="1" key="1">
    <citation type="submission" date="2024-12" db="EMBL/GenBank/DDBJ databases">
        <authorList>
            <person name="Wu N."/>
        </authorList>
    </citation>
    <scope>NUCLEOTIDE SEQUENCE</scope>
    <source>
        <strain evidence="1">P15</strain>
    </source>
</reference>
<dbReference type="Proteomes" id="UP001631969">
    <property type="component" value="Unassembled WGS sequence"/>
</dbReference>
<protein>
    <submittedName>
        <fullName evidence="1">YqzK family protein</fullName>
    </submittedName>
</protein>
<gene>
    <name evidence="1" type="ORF">ACI1P1_18835</name>
</gene>
<name>A0ACC7P0V8_9BACL</name>
<comment type="caution">
    <text evidence="1">The sequence shown here is derived from an EMBL/GenBank/DDBJ whole genome shotgun (WGS) entry which is preliminary data.</text>
</comment>
<sequence length="77" mass="9170">MIVHVRKWIERMKFIALFFVLVILLYHIMTLVGQWMQPAHRHKTPEGSAVKAFRHDSGTLDADNMADRLRLYYWLGE</sequence>
<accession>A0ACC7P0V8</accession>
<dbReference type="EMBL" id="JBJURJ010000012">
    <property type="protein sequence ID" value="MFM9330360.1"/>
    <property type="molecule type" value="Genomic_DNA"/>
</dbReference>
<proteinExistence type="predicted"/>
<organism evidence="1 2">
    <name type="scientific">Paenibacillus mesotrionivorans</name>
    <dbReference type="NCBI Taxonomy" id="3160968"/>
    <lineage>
        <taxon>Bacteria</taxon>
        <taxon>Bacillati</taxon>
        <taxon>Bacillota</taxon>
        <taxon>Bacilli</taxon>
        <taxon>Bacillales</taxon>
        <taxon>Paenibacillaceae</taxon>
        <taxon>Paenibacillus</taxon>
    </lineage>
</organism>
<keyword evidence="2" id="KW-1185">Reference proteome</keyword>
<evidence type="ECO:0000313" key="1">
    <source>
        <dbReference type="EMBL" id="MFM9330360.1"/>
    </source>
</evidence>